<dbReference type="CDD" id="cd06261">
    <property type="entry name" value="TM_PBP2"/>
    <property type="match status" value="1"/>
</dbReference>
<gene>
    <name evidence="9" type="ORF">J5A53_07125</name>
</gene>
<dbReference type="PANTHER" id="PTHR43744">
    <property type="entry name" value="ABC TRANSPORTER PERMEASE PROTEIN MG189-RELATED-RELATED"/>
    <property type="match status" value="1"/>
</dbReference>
<evidence type="ECO:0000256" key="4">
    <source>
        <dbReference type="ARBA" id="ARBA00022692"/>
    </source>
</evidence>
<protein>
    <submittedName>
        <fullName evidence="9">Carbohydrate ABC transporter permease</fullName>
    </submittedName>
</protein>
<evidence type="ECO:0000256" key="3">
    <source>
        <dbReference type="ARBA" id="ARBA00022475"/>
    </source>
</evidence>
<dbReference type="AlphaFoldDB" id="A0AB37I375"/>
<dbReference type="InterPro" id="IPR000515">
    <property type="entry name" value="MetI-like"/>
</dbReference>
<evidence type="ECO:0000256" key="7">
    <source>
        <dbReference type="RuleBase" id="RU363032"/>
    </source>
</evidence>
<dbReference type="InterPro" id="IPR035906">
    <property type="entry name" value="MetI-like_sf"/>
</dbReference>
<dbReference type="PROSITE" id="PS50928">
    <property type="entry name" value="ABC_TM1"/>
    <property type="match status" value="1"/>
</dbReference>
<evidence type="ECO:0000256" key="5">
    <source>
        <dbReference type="ARBA" id="ARBA00022989"/>
    </source>
</evidence>
<accession>A0AB37I375</accession>
<comment type="subcellular location">
    <subcellularLocation>
        <location evidence="1 7">Cell membrane</location>
        <topology evidence="1 7">Multi-pass membrane protein</topology>
    </subcellularLocation>
</comment>
<feature type="transmembrane region" description="Helical" evidence="7">
    <location>
        <begin position="107"/>
        <end position="130"/>
    </location>
</feature>
<keyword evidence="3" id="KW-1003">Cell membrane</keyword>
<sequence>MRSSRLVTALRYGVATALSLLFLLPFYVIVRNAFSTNQNINAPRWSWLPDQLNLANLDSMLSSDSTGVLKGLLNSAIMTILQTVGTVVVSLMAGYGLARFTHRLSRMVLGLTVFTLMVPTTTTFIPMFIITSQFGWIDSFRGLVIPGMFSAFATYLFRQAFLDFPSELEDAALMDGCNPFTAFWRIVVPNSTGTIAAVGTIVLIGSWNAFLWPSLVGREATRTIQVALSQYMTSQNVRYPELFMGSLIAILPMLVVFLFLQRFLVQGLATSGLR</sequence>
<keyword evidence="4 7" id="KW-0812">Transmembrane</keyword>
<keyword evidence="6 7" id="KW-0472">Membrane</keyword>
<feature type="transmembrane region" description="Helical" evidence="7">
    <location>
        <begin position="142"/>
        <end position="161"/>
    </location>
</feature>
<feature type="transmembrane region" description="Helical" evidence="7">
    <location>
        <begin position="242"/>
        <end position="265"/>
    </location>
</feature>
<feature type="transmembrane region" description="Helical" evidence="7">
    <location>
        <begin position="182"/>
        <end position="207"/>
    </location>
</feature>
<dbReference type="Gene3D" id="1.10.3720.10">
    <property type="entry name" value="MetI-like"/>
    <property type="match status" value="1"/>
</dbReference>
<dbReference type="RefSeq" id="WP_014846766.1">
    <property type="nucleotide sequence ID" value="NZ_CP040007.1"/>
</dbReference>
<evidence type="ECO:0000313" key="9">
    <source>
        <dbReference type="EMBL" id="QUC12428.1"/>
    </source>
</evidence>
<reference evidence="9" key="1">
    <citation type="submission" date="2021-03" db="EMBL/GenBank/DDBJ databases">
        <title>Human Oral Microbial Genomes.</title>
        <authorList>
            <person name="Johnston C.D."/>
            <person name="Chen T."/>
            <person name="Dewhirst F.E."/>
        </authorList>
    </citation>
    <scope>NUCLEOTIDE SEQUENCE</scope>
    <source>
        <strain evidence="9">F0714</strain>
    </source>
</reference>
<evidence type="ECO:0000256" key="2">
    <source>
        <dbReference type="ARBA" id="ARBA00022448"/>
    </source>
</evidence>
<evidence type="ECO:0000313" key="10">
    <source>
        <dbReference type="Proteomes" id="UP000677180"/>
    </source>
</evidence>
<dbReference type="GO" id="GO:0005886">
    <property type="term" value="C:plasma membrane"/>
    <property type="evidence" value="ECO:0007669"/>
    <property type="project" value="UniProtKB-SubCell"/>
</dbReference>
<dbReference type="SUPFAM" id="SSF161098">
    <property type="entry name" value="MetI-like"/>
    <property type="match status" value="1"/>
</dbReference>
<dbReference type="Pfam" id="PF00528">
    <property type="entry name" value="BPD_transp_1"/>
    <property type="match status" value="1"/>
</dbReference>
<evidence type="ECO:0000259" key="8">
    <source>
        <dbReference type="PROSITE" id="PS50928"/>
    </source>
</evidence>
<proteinExistence type="inferred from homology"/>
<dbReference type="PANTHER" id="PTHR43744:SF12">
    <property type="entry name" value="ABC TRANSPORTER PERMEASE PROTEIN MG189-RELATED"/>
    <property type="match status" value="1"/>
</dbReference>
<keyword evidence="5 7" id="KW-1133">Transmembrane helix</keyword>
<feature type="transmembrane region" description="Helical" evidence="7">
    <location>
        <begin position="12"/>
        <end position="30"/>
    </location>
</feature>
<dbReference type="Proteomes" id="UP000677180">
    <property type="component" value="Chromosome"/>
</dbReference>
<feature type="domain" description="ABC transmembrane type-1" evidence="8">
    <location>
        <begin position="72"/>
        <end position="260"/>
    </location>
</feature>
<keyword evidence="2 7" id="KW-0813">Transport</keyword>
<name>A0AB37I375_9ACTN</name>
<feature type="transmembrane region" description="Helical" evidence="7">
    <location>
        <begin position="72"/>
        <end position="95"/>
    </location>
</feature>
<organism evidence="9 10">
    <name type="scientific">Arachnia propionica</name>
    <dbReference type="NCBI Taxonomy" id="1750"/>
    <lineage>
        <taxon>Bacteria</taxon>
        <taxon>Bacillati</taxon>
        <taxon>Actinomycetota</taxon>
        <taxon>Actinomycetes</taxon>
        <taxon>Propionibacteriales</taxon>
        <taxon>Propionibacteriaceae</taxon>
        <taxon>Arachnia</taxon>
    </lineage>
</organism>
<evidence type="ECO:0000256" key="6">
    <source>
        <dbReference type="ARBA" id="ARBA00023136"/>
    </source>
</evidence>
<evidence type="ECO:0000256" key="1">
    <source>
        <dbReference type="ARBA" id="ARBA00004651"/>
    </source>
</evidence>
<dbReference type="EMBL" id="CP072385">
    <property type="protein sequence ID" value="QUC12428.1"/>
    <property type="molecule type" value="Genomic_DNA"/>
</dbReference>
<comment type="similarity">
    <text evidence="7">Belongs to the binding-protein-dependent transport system permease family.</text>
</comment>
<dbReference type="GO" id="GO:0055085">
    <property type="term" value="P:transmembrane transport"/>
    <property type="evidence" value="ECO:0007669"/>
    <property type="project" value="InterPro"/>
</dbReference>